<dbReference type="Proteomes" id="UP000247702">
    <property type="component" value="Unassembled WGS sequence"/>
</dbReference>
<evidence type="ECO:0008006" key="4">
    <source>
        <dbReference type="Google" id="ProtNLM"/>
    </source>
</evidence>
<reference evidence="1 3" key="1">
    <citation type="submission" date="2017-11" db="EMBL/GenBank/DDBJ databases">
        <title>The genome of Rhizophagus clarus HR1 reveals common genetic basis of auxotrophy among arbuscular mycorrhizal fungi.</title>
        <authorList>
            <person name="Kobayashi Y."/>
        </authorList>
    </citation>
    <scope>NUCLEOTIDE SEQUENCE [LARGE SCALE GENOMIC DNA]</scope>
    <source>
        <strain evidence="1 3">HR1</strain>
    </source>
</reference>
<sequence length="544" mass="63662">MACSKICSGNLIELTNEIIQYFKDDISTLYSCILVSRIWCRLSVPLLWEEPFLNSTQNYHFIKILLHNLNENDKAQLNEKYQFNDIFSNTLFNYPAFIKRLNTRDFKLSVENWVTKLTKKFVDSTCFTSLICKLLVKILIENEANLHSFEIVLSTSNIECLEDIFESILGYPRFVYNIRNLTLDLNLSPDKIDALIPILNLLVSNCSLITYFKINGNPVKDYFSEMIISQRDLKKISFESNEILYKPFLSLKNSNCSNTLNTIIFCTVDLEQIVDHLKEGFNNLNVLESIHILYCYSLNSKFVQQMVNIAKPFKLKTLFMFEILLQDDSVELLLKKFGNDLENFAIDYDFQGERKQIFLQSIEKYCRKIRCFSFGHDIDTIYQGLDIIMNNIQNINYLYIEFDLDPDNYLNAAELSSTILVNLGQILPSKLEYLSLELCPNISDLEIFLVNIQDTFIRKLLIKTLIVNDLGDILSYLKEYIMKKKMVEYLAYLECGESRRIMDDGDLFSLKDEVNEFNLHNIKVLGYKNLYLYVHDYDHIINLQ</sequence>
<evidence type="ECO:0000313" key="1">
    <source>
        <dbReference type="EMBL" id="GBC03625.1"/>
    </source>
</evidence>
<comment type="caution">
    <text evidence="1">The sequence shown here is derived from an EMBL/GenBank/DDBJ whole genome shotgun (WGS) entry which is preliminary data.</text>
</comment>
<reference evidence="2" key="2">
    <citation type="submission" date="2019-10" db="EMBL/GenBank/DDBJ databases">
        <title>Conservation and host-specific expression of non-tandemly repeated heterogenous ribosome RNA gene in arbuscular mycorrhizal fungi.</title>
        <authorList>
            <person name="Maeda T."/>
            <person name="Kobayashi Y."/>
            <person name="Nakagawa T."/>
            <person name="Ezawa T."/>
            <person name="Yamaguchi K."/>
            <person name="Bino T."/>
            <person name="Nishimoto Y."/>
            <person name="Shigenobu S."/>
            <person name="Kawaguchi M."/>
        </authorList>
    </citation>
    <scope>NUCLEOTIDE SEQUENCE</scope>
    <source>
        <strain evidence="2">HR1</strain>
    </source>
</reference>
<dbReference type="AlphaFoldDB" id="A0A2Z6RYX5"/>
<protein>
    <recommendedName>
        <fullName evidence="4">F-box domain-containing protein</fullName>
    </recommendedName>
</protein>
<accession>A0A2Z6RYX5</accession>
<dbReference type="Proteomes" id="UP000615446">
    <property type="component" value="Unassembled WGS sequence"/>
</dbReference>
<dbReference type="EMBL" id="BEXD01003896">
    <property type="protein sequence ID" value="GBC03625.1"/>
    <property type="molecule type" value="Genomic_DNA"/>
</dbReference>
<dbReference type="InterPro" id="IPR018247">
    <property type="entry name" value="EF_Hand_1_Ca_BS"/>
</dbReference>
<proteinExistence type="predicted"/>
<organism evidence="1 3">
    <name type="scientific">Rhizophagus clarus</name>
    <dbReference type="NCBI Taxonomy" id="94130"/>
    <lineage>
        <taxon>Eukaryota</taxon>
        <taxon>Fungi</taxon>
        <taxon>Fungi incertae sedis</taxon>
        <taxon>Mucoromycota</taxon>
        <taxon>Glomeromycotina</taxon>
        <taxon>Glomeromycetes</taxon>
        <taxon>Glomerales</taxon>
        <taxon>Glomeraceae</taxon>
        <taxon>Rhizophagus</taxon>
    </lineage>
</organism>
<dbReference type="EMBL" id="BLAL01000043">
    <property type="protein sequence ID" value="GES79152.1"/>
    <property type="molecule type" value="Genomic_DNA"/>
</dbReference>
<name>A0A2Z6RYX5_9GLOM</name>
<keyword evidence="3" id="KW-1185">Reference proteome</keyword>
<evidence type="ECO:0000313" key="2">
    <source>
        <dbReference type="EMBL" id="GES79152.1"/>
    </source>
</evidence>
<evidence type="ECO:0000313" key="3">
    <source>
        <dbReference type="Proteomes" id="UP000247702"/>
    </source>
</evidence>
<dbReference type="PROSITE" id="PS00018">
    <property type="entry name" value="EF_HAND_1"/>
    <property type="match status" value="1"/>
</dbReference>
<dbReference type="OrthoDB" id="1751604at2759"/>
<gene>
    <name evidence="2" type="ORF">RCL2_000646600</name>
    <name evidence="1" type="ORF">RclHR1_05220002</name>
</gene>